<dbReference type="InterPro" id="IPR012967">
    <property type="entry name" value="COMT_dimerisation"/>
</dbReference>
<dbReference type="AlphaFoldDB" id="S8DZ16"/>
<evidence type="ECO:0008006" key="10">
    <source>
        <dbReference type="Google" id="ProtNLM"/>
    </source>
</evidence>
<keyword evidence="9" id="KW-1185">Reference proteome</keyword>
<dbReference type="SUPFAM" id="SSF53335">
    <property type="entry name" value="S-adenosyl-L-methionine-dependent methyltransferases"/>
    <property type="match status" value="1"/>
</dbReference>
<dbReference type="InterPro" id="IPR029063">
    <property type="entry name" value="SAM-dependent_MTases_sf"/>
</dbReference>
<evidence type="ECO:0000256" key="2">
    <source>
        <dbReference type="ARBA" id="ARBA00022679"/>
    </source>
</evidence>
<comment type="similarity">
    <text evidence="4">Belongs to the class I-like SAM-binding methyltransferase superfamily. Cation-independent O-methyltransferase family. COMT subfamily.</text>
</comment>
<dbReference type="GO" id="GO:0008171">
    <property type="term" value="F:O-methyltransferase activity"/>
    <property type="evidence" value="ECO:0007669"/>
    <property type="project" value="InterPro"/>
</dbReference>
<evidence type="ECO:0000313" key="9">
    <source>
        <dbReference type="Proteomes" id="UP000015453"/>
    </source>
</evidence>
<dbReference type="InterPro" id="IPR001077">
    <property type="entry name" value="COMT_C"/>
</dbReference>
<dbReference type="InterPro" id="IPR036388">
    <property type="entry name" value="WH-like_DNA-bd_sf"/>
</dbReference>
<organism evidence="8 9">
    <name type="scientific">Genlisea aurea</name>
    <dbReference type="NCBI Taxonomy" id="192259"/>
    <lineage>
        <taxon>Eukaryota</taxon>
        <taxon>Viridiplantae</taxon>
        <taxon>Streptophyta</taxon>
        <taxon>Embryophyta</taxon>
        <taxon>Tracheophyta</taxon>
        <taxon>Spermatophyta</taxon>
        <taxon>Magnoliopsida</taxon>
        <taxon>eudicotyledons</taxon>
        <taxon>Gunneridae</taxon>
        <taxon>Pentapetalae</taxon>
        <taxon>asterids</taxon>
        <taxon>lamiids</taxon>
        <taxon>Lamiales</taxon>
        <taxon>Lentibulariaceae</taxon>
        <taxon>Genlisea</taxon>
    </lineage>
</organism>
<dbReference type="PROSITE" id="PS51683">
    <property type="entry name" value="SAM_OMT_II"/>
    <property type="match status" value="1"/>
</dbReference>
<comment type="caution">
    <text evidence="8">The sequence shown here is derived from an EMBL/GenBank/DDBJ whole genome shotgun (WGS) entry which is preliminary data.</text>
</comment>
<evidence type="ECO:0000259" key="7">
    <source>
        <dbReference type="Pfam" id="PF08100"/>
    </source>
</evidence>
<keyword evidence="2" id="KW-0808">Transferase</keyword>
<keyword evidence="1" id="KW-0489">Methyltransferase</keyword>
<dbReference type="Gene3D" id="1.10.10.10">
    <property type="entry name" value="Winged helix-like DNA-binding domain superfamily/Winged helix DNA-binding domain"/>
    <property type="match status" value="1"/>
</dbReference>
<dbReference type="GO" id="GO:0046983">
    <property type="term" value="F:protein dimerization activity"/>
    <property type="evidence" value="ECO:0007669"/>
    <property type="project" value="InterPro"/>
</dbReference>
<dbReference type="EMBL" id="AUSU01004321">
    <property type="protein sequence ID" value="EPS65297.1"/>
    <property type="molecule type" value="Genomic_DNA"/>
</dbReference>
<reference evidence="8 9" key="1">
    <citation type="journal article" date="2013" name="BMC Genomics">
        <title>The miniature genome of a carnivorous plant Genlisea aurea contains a low number of genes and short non-coding sequences.</title>
        <authorList>
            <person name="Leushkin E.V."/>
            <person name="Sutormin R.A."/>
            <person name="Nabieva E.R."/>
            <person name="Penin A.A."/>
            <person name="Kondrashov A.S."/>
            <person name="Logacheva M.D."/>
        </authorList>
    </citation>
    <scope>NUCLEOTIDE SEQUENCE [LARGE SCALE GENOMIC DNA]</scope>
</reference>
<dbReference type="PANTHER" id="PTHR11746">
    <property type="entry name" value="O-METHYLTRANSFERASE"/>
    <property type="match status" value="1"/>
</dbReference>
<evidence type="ECO:0000256" key="3">
    <source>
        <dbReference type="ARBA" id="ARBA00022691"/>
    </source>
</evidence>
<dbReference type="PIRSF" id="PIRSF005739">
    <property type="entry name" value="O-mtase"/>
    <property type="match status" value="1"/>
</dbReference>
<protein>
    <recommendedName>
        <fullName evidence="10">O-methyltransferase domain-containing protein</fullName>
    </recommendedName>
</protein>
<feature type="domain" description="O-methyltransferase dimerisation" evidence="7">
    <location>
        <begin position="15"/>
        <end position="107"/>
    </location>
</feature>
<evidence type="ECO:0000259" key="6">
    <source>
        <dbReference type="Pfam" id="PF00891"/>
    </source>
</evidence>
<dbReference type="Pfam" id="PF08100">
    <property type="entry name" value="Dimerisation"/>
    <property type="match status" value="1"/>
</dbReference>
<sequence length="353" mass="38896">MEETPSDDRDFFSSMQLACGSVLPMALKTAIQLNLLHLITQSPGGSISASDLAGKLPKTNPAAGKMIDRILCLLAAHDVVVCRVVASPRGGFERLYSKGPAAKLLTENEGGISLAPMSILIQDIAYFNAWHHLKDAIVEGGEAFHRAHGMSLFDYQATDKEYSKVFNGAMLAHTKIFMNKLLQTYTGLEGLKSLVDVGGGVGVTLKMIIEKYPSIQGINFDLPHVIDQALPFPGIEHVAGDMFVSVPKADAIFLKYICHDWSDEQCKKLLRNCYDALGDDGKVIIVDSIMFEEPNVTSDFKYMATMDVLMMVVSPGGIERTEGEFNDIFRDTGFKKSQKVCYVYGMWIIELHK</sequence>
<accession>S8DZ16</accession>
<feature type="active site" description="Proton acceptor" evidence="5">
    <location>
        <position position="259"/>
    </location>
</feature>
<dbReference type="Proteomes" id="UP000015453">
    <property type="component" value="Unassembled WGS sequence"/>
</dbReference>
<dbReference type="Gene3D" id="3.40.50.150">
    <property type="entry name" value="Vaccinia Virus protein VP39"/>
    <property type="match status" value="1"/>
</dbReference>
<feature type="domain" description="O-methyltransferase C-terminal" evidence="6">
    <location>
        <begin position="130"/>
        <end position="335"/>
    </location>
</feature>
<dbReference type="SUPFAM" id="SSF46785">
    <property type="entry name" value="Winged helix' DNA-binding domain"/>
    <property type="match status" value="1"/>
</dbReference>
<evidence type="ECO:0000256" key="5">
    <source>
        <dbReference type="PIRSR" id="PIRSR005739-1"/>
    </source>
</evidence>
<dbReference type="GO" id="GO:0009813">
    <property type="term" value="P:flavonoid biosynthetic process"/>
    <property type="evidence" value="ECO:0007669"/>
    <property type="project" value="UniProtKB-ARBA"/>
</dbReference>
<evidence type="ECO:0000313" key="8">
    <source>
        <dbReference type="EMBL" id="EPS65297.1"/>
    </source>
</evidence>
<evidence type="ECO:0000256" key="1">
    <source>
        <dbReference type="ARBA" id="ARBA00022603"/>
    </source>
</evidence>
<evidence type="ECO:0000256" key="4">
    <source>
        <dbReference type="ARBA" id="ARBA00034481"/>
    </source>
</evidence>
<name>S8DZ16_9LAMI</name>
<proteinExistence type="inferred from homology"/>
<dbReference type="FunFam" id="1.10.10.10:FF:000357">
    <property type="entry name" value="Caffeic acid 3-O-methyltransferase"/>
    <property type="match status" value="1"/>
</dbReference>
<dbReference type="InterPro" id="IPR036390">
    <property type="entry name" value="WH_DNA-bd_sf"/>
</dbReference>
<dbReference type="GO" id="GO:0008757">
    <property type="term" value="F:S-adenosylmethionine-dependent methyltransferase activity"/>
    <property type="evidence" value="ECO:0007669"/>
    <property type="project" value="UniProtKB-ARBA"/>
</dbReference>
<keyword evidence="3" id="KW-0949">S-adenosyl-L-methionine</keyword>
<dbReference type="Pfam" id="PF00891">
    <property type="entry name" value="Methyltransf_2"/>
    <property type="match status" value="1"/>
</dbReference>
<gene>
    <name evidence="8" type="ORF">M569_09481</name>
</gene>
<dbReference type="GO" id="GO:0032259">
    <property type="term" value="P:methylation"/>
    <property type="evidence" value="ECO:0007669"/>
    <property type="project" value="UniProtKB-KW"/>
</dbReference>
<dbReference type="FunFam" id="3.40.50.150:FF:000061">
    <property type="entry name" value="Caffeic acid O-methyltransferase"/>
    <property type="match status" value="1"/>
</dbReference>
<dbReference type="InterPro" id="IPR016461">
    <property type="entry name" value="COMT-like"/>
</dbReference>
<dbReference type="OrthoDB" id="1606438at2759"/>